<dbReference type="Proteomes" id="UP000321328">
    <property type="component" value="Unassembled WGS sequence"/>
</dbReference>
<dbReference type="EMBL" id="BJVI01000039">
    <property type="protein sequence ID" value="GEL19528.1"/>
    <property type="molecule type" value="Genomic_DNA"/>
</dbReference>
<evidence type="ECO:0000256" key="1">
    <source>
        <dbReference type="SAM" id="MobiDB-lite"/>
    </source>
</evidence>
<comment type="caution">
    <text evidence="2">The sequence shown here is derived from an EMBL/GenBank/DDBJ whole genome shotgun (WGS) entry which is preliminary data.</text>
</comment>
<name>A0A511D999_9PSEU</name>
<evidence type="ECO:0000313" key="3">
    <source>
        <dbReference type="Proteomes" id="UP000321328"/>
    </source>
</evidence>
<reference evidence="2 3" key="1">
    <citation type="submission" date="2019-07" db="EMBL/GenBank/DDBJ databases">
        <title>Whole genome shotgun sequence of Pseudonocardia asaccharolytica NBRC 16224.</title>
        <authorList>
            <person name="Hosoyama A."/>
            <person name="Uohara A."/>
            <person name="Ohji S."/>
            <person name="Ichikawa N."/>
        </authorList>
    </citation>
    <scope>NUCLEOTIDE SEQUENCE [LARGE SCALE GENOMIC DNA]</scope>
    <source>
        <strain evidence="2 3">NBRC 16224</strain>
    </source>
</reference>
<feature type="region of interest" description="Disordered" evidence="1">
    <location>
        <begin position="21"/>
        <end position="44"/>
    </location>
</feature>
<sequence>MPSSLPRVAAKPLLVVASAGKPSAASSRAEPASHGLGMSSGRPGTWSARKASTFAVGLVTVLTVATGAGNTISIGYDMCFAPDCVRQ</sequence>
<gene>
    <name evidence="2" type="ORF">PA7_33650</name>
</gene>
<keyword evidence="3" id="KW-1185">Reference proteome</keyword>
<proteinExistence type="predicted"/>
<accession>A0A511D999</accession>
<dbReference type="AlphaFoldDB" id="A0A511D999"/>
<protein>
    <submittedName>
        <fullName evidence="2">Uncharacterized protein</fullName>
    </submittedName>
</protein>
<feature type="compositionally biased region" description="Low complexity" evidence="1">
    <location>
        <begin position="22"/>
        <end position="33"/>
    </location>
</feature>
<organism evidence="2 3">
    <name type="scientific">Pseudonocardia asaccharolytica DSM 44247 = NBRC 16224</name>
    <dbReference type="NCBI Taxonomy" id="1123024"/>
    <lineage>
        <taxon>Bacteria</taxon>
        <taxon>Bacillati</taxon>
        <taxon>Actinomycetota</taxon>
        <taxon>Actinomycetes</taxon>
        <taxon>Pseudonocardiales</taxon>
        <taxon>Pseudonocardiaceae</taxon>
        <taxon>Pseudonocardia</taxon>
    </lineage>
</organism>
<evidence type="ECO:0000313" key="2">
    <source>
        <dbReference type="EMBL" id="GEL19528.1"/>
    </source>
</evidence>